<keyword evidence="3" id="KW-1015">Disulfide bond</keyword>
<dbReference type="InterPro" id="IPR036179">
    <property type="entry name" value="Ig-like_dom_sf"/>
</dbReference>
<dbReference type="InterPro" id="IPR013783">
    <property type="entry name" value="Ig-like_fold"/>
</dbReference>
<evidence type="ECO:0000256" key="3">
    <source>
        <dbReference type="ARBA" id="ARBA00023157"/>
    </source>
</evidence>
<feature type="domain" description="Ig-like" evidence="6">
    <location>
        <begin position="659"/>
        <end position="741"/>
    </location>
</feature>
<accession>A0A182F3E3</accession>
<organism evidence="7 8">
    <name type="scientific">Anopheles albimanus</name>
    <name type="common">New world malaria mosquito</name>
    <dbReference type="NCBI Taxonomy" id="7167"/>
    <lineage>
        <taxon>Eukaryota</taxon>
        <taxon>Metazoa</taxon>
        <taxon>Ecdysozoa</taxon>
        <taxon>Arthropoda</taxon>
        <taxon>Hexapoda</taxon>
        <taxon>Insecta</taxon>
        <taxon>Pterygota</taxon>
        <taxon>Neoptera</taxon>
        <taxon>Endopterygota</taxon>
        <taxon>Diptera</taxon>
        <taxon>Nematocera</taxon>
        <taxon>Culicoidea</taxon>
        <taxon>Culicidae</taxon>
        <taxon>Anophelinae</taxon>
        <taxon>Anopheles</taxon>
    </lineage>
</organism>
<dbReference type="InterPro" id="IPR003599">
    <property type="entry name" value="Ig_sub"/>
</dbReference>
<dbReference type="VEuPathDB" id="VectorBase:AALB000980"/>
<dbReference type="PANTHER" id="PTHR11640:SF167">
    <property type="entry name" value="SIGNAL-REGULATORY PROTEIN BETA-1-LIKE"/>
    <property type="match status" value="1"/>
</dbReference>
<dbReference type="InterPro" id="IPR013151">
    <property type="entry name" value="Immunoglobulin_dom"/>
</dbReference>
<evidence type="ECO:0000256" key="5">
    <source>
        <dbReference type="ARBA" id="ARBA00023319"/>
    </source>
</evidence>
<evidence type="ECO:0000313" key="7">
    <source>
        <dbReference type="EnsemblMetazoa" id="AALB000980-PA"/>
    </source>
</evidence>
<sequence>MMEGTSIMIAVSIMAMGVLHQFSLVKAQSSSIGEEVNRSFGLPIIEWSAEEIVLGYGDTWNVTCKCRKPIVWKPYDPEYKWDPPNIAFSMYNTTDIDMPYESMLTITNASALMVGRYYCVHSEKQQEDLSEMVAEDVASSIYVYVEDPHQLVVLDPVKYYNNTVEIIVLCKPSHPGVVLELCDQISQYCLPTSHPTKWFSLPYNNYVRFAEFYCKANSIRYTVYAEETTAYRLIKPAIVSDVGDIVPIARTVRLTCSFEWPVDINIQMSWKTLPNYQPAKIDNTVSVGEQTKTRSLSSSTLIFKLDLVIQNITLAHQKSYRCEAIDDKNNTYYHNFKLQVRETPDDFVTLHEAQNRTIIHRRVNRKGETMPIEIMVRYKSYPTTIAYAWSREIIGKIEENRNVGLREELSENYIKLRINQPTVYNTDNYSLVVDAGKAKAIYNITIIVHQNPSLTMHNIAAVKGEAVDFLCGSVAYPSPEMWFFFQPCREIPWGNCSLLIDTEIEWQAGTQEQNSIIRSKISYKQIADEPGIIYCKANNSEGNSMAQAYLLLQNVSNLMSLEITEPNGLITVGDNVTFICSAIIIDGNQNVDITFKHNGKNHESITIFKDSNIRRKQLTLLNVGLDHTGNIDCYVRYHHFDTRNIQRSIEINVLEPIAPQLRSGEINHTIVVAILKPLQLVCDVTGVPEPKILWFKDGQPFADIMNNSANTTSITIPYATPMHSGLYECIGENKKGHTKISWIVTINTSRSPPTTFMNQPYLYAAVMFLTLSVVFAFISLFFYKRMKQLSGISNLLGGYVQMRPMLESSELLDNL</sequence>
<evidence type="ECO:0000256" key="2">
    <source>
        <dbReference type="ARBA" id="ARBA00023136"/>
    </source>
</evidence>
<keyword evidence="2" id="KW-0472">Membrane</keyword>
<comment type="subcellular location">
    <subcellularLocation>
        <location evidence="1">Membrane</location>
        <topology evidence="1">Single-pass type I membrane protein</topology>
    </subcellularLocation>
</comment>
<keyword evidence="5" id="KW-0393">Immunoglobulin domain</keyword>
<dbReference type="KEGG" id="aali:118459173"/>
<feature type="domain" description="Ig-like" evidence="6">
    <location>
        <begin position="43"/>
        <end position="130"/>
    </location>
</feature>
<dbReference type="VEuPathDB" id="VectorBase:AALB20_027690"/>
<dbReference type="Pfam" id="PF13927">
    <property type="entry name" value="Ig_3"/>
    <property type="match status" value="1"/>
</dbReference>
<dbReference type="GO" id="GO:0005911">
    <property type="term" value="C:cell-cell junction"/>
    <property type="evidence" value="ECO:0007669"/>
    <property type="project" value="TreeGrafter"/>
</dbReference>
<dbReference type="STRING" id="7167.A0A182F3E3"/>
<evidence type="ECO:0000259" key="6">
    <source>
        <dbReference type="PROSITE" id="PS50835"/>
    </source>
</evidence>
<dbReference type="InterPro" id="IPR051275">
    <property type="entry name" value="Cell_adhesion_signaling"/>
</dbReference>
<keyword evidence="8" id="KW-1185">Reference proteome</keyword>
<feature type="domain" description="Ig-like" evidence="6">
    <location>
        <begin position="452"/>
        <end position="551"/>
    </location>
</feature>
<dbReference type="SMART" id="SM00408">
    <property type="entry name" value="IGc2"/>
    <property type="match status" value="2"/>
</dbReference>
<name>A0A182F3E3_ANOAL</name>
<dbReference type="PANTHER" id="PTHR11640">
    <property type="entry name" value="NEPHRIN"/>
    <property type="match status" value="1"/>
</dbReference>
<dbReference type="GO" id="GO:0050839">
    <property type="term" value="F:cell adhesion molecule binding"/>
    <property type="evidence" value="ECO:0007669"/>
    <property type="project" value="TreeGrafter"/>
</dbReference>
<evidence type="ECO:0000256" key="4">
    <source>
        <dbReference type="ARBA" id="ARBA00023180"/>
    </source>
</evidence>
<dbReference type="InterPro" id="IPR003598">
    <property type="entry name" value="Ig_sub2"/>
</dbReference>
<dbReference type="RefSeq" id="XP_035778208.1">
    <property type="nucleotide sequence ID" value="XM_035922315.1"/>
</dbReference>
<dbReference type="EnsemblMetazoa" id="AALB000980-RA">
    <property type="protein sequence ID" value="AALB000980-PA"/>
    <property type="gene ID" value="AALB000980"/>
</dbReference>
<dbReference type="SMART" id="SM00409">
    <property type="entry name" value="IG"/>
    <property type="match status" value="4"/>
</dbReference>
<dbReference type="InterPro" id="IPR007110">
    <property type="entry name" value="Ig-like_dom"/>
</dbReference>
<keyword evidence="4" id="KW-0325">Glycoprotein</keyword>
<dbReference type="CDD" id="cd00096">
    <property type="entry name" value="Ig"/>
    <property type="match status" value="1"/>
</dbReference>
<dbReference type="Proteomes" id="UP000069272">
    <property type="component" value="Chromosome 2L"/>
</dbReference>
<proteinExistence type="predicted"/>
<evidence type="ECO:0000313" key="8">
    <source>
        <dbReference type="Proteomes" id="UP000069272"/>
    </source>
</evidence>
<dbReference type="OrthoDB" id="6077854at2759"/>
<dbReference type="AlphaFoldDB" id="A0A182F3E3"/>
<dbReference type="GO" id="GO:0005886">
    <property type="term" value="C:plasma membrane"/>
    <property type="evidence" value="ECO:0007669"/>
    <property type="project" value="TreeGrafter"/>
</dbReference>
<dbReference type="GeneID" id="118459173"/>
<evidence type="ECO:0000256" key="1">
    <source>
        <dbReference type="ARBA" id="ARBA00004479"/>
    </source>
</evidence>
<dbReference type="Pfam" id="PF00047">
    <property type="entry name" value="ig"/>
    <property type="match status" value="1"/>
</dbReference>
<reference evidence="7 8" key="1">
    <citation type="journal article" date="2017" name="G3 (Bethesda)">
        <title>The Physical Genome Mapping of Anopheles albimanus Corrected Scaffold Misassemblies and Identified Interarm Rearrangements in Genus Anopheles.</title>
        <authorList>
            <person name="Artemov G.N."/>
            <person name="Peery A.N."/>
            <person name="Jiang X."/>
            <person name="Tu Z."/>
            <person name="Stegniy V.N."/>
            <person name="Sharakhova M.V."/>
            <person name="Sharakhov I.V."/>
        </authorList>
    </citation>
    <scope>NUCLEOTIDE SEQUENCE [LARGE SCALE GENOMIC DNA]</scope>
    <source>
        <strain evidence="7 8">ALBI9_A</strain>
    </source>
</reference>
<dbReference type="PROSITE" id="PS50835">
    <property type="entry name" value="IG_LIKE"/>
    <property type="match status" value="3"/>
</dbReference>
<reference evidence="7" key="2">
    <citation type="submission" date="2022-08" db="UniProtKB">
        <authorList>
            <consortium name="EnsemblMetazoa"/>
        </authorList>
    </citation>
    <scope>IDENTIFICATION</scope>
    <source>
        <strain evidence="7">STECLA/ALBI9_A</strain>
    </source>
</reference>
<protein>
    <recommendedName>
        <fullName evidence="6">Ig-like domain-containing protein</fullName>
    </recommendedName>
</protein>
<dbReference type="GO" id="GO:0098609">
    <property type="term" value="P:cell-cell adhesion"/>
    <property type="evidence" value="ECO:0007669"/>
    <property type="project" value="TreeGrafter"/>
</dbReference>
<dbReference type="SUPFAM" id="SSF48726">
    <property type="entry name" value="Immunoglobulin"/>
    <property type="match status" value="2"/>
</dbReference>
<dbReference type="Gene3D" id="2.60.40.10">
    <property type="entry name" value="Immunoglobulins"/>
    <property type="match status" value="4"/>
</dbReference>